<reference evidence="2 3" key="1">
    <citation type="submission" date="2019-04" db="EMBL/GenBank/DDBJ databases">
        <title>Trinickia sp. 7GSK02, isolated from subtropical forest soil.</title>
        <authorList>
            <person name="Gao Z.-H."/>
            <person name="Qiu L.-H."/>
        </authorList>
    </citation>
    <scope>NUCLEOTIDE SEQUENCE [LARGE SCALE GENOMIC DNA]</scope>
    <source>
        <strain evidence="2 3">7GSK02</strain>
    </source>
</reference>
<evidence type="ECO:0000313" key="2">
    <source>
        <dbReference type="EMBL" id="TKC81630.1"/>
    </source>
</evidence>
<dbReference type="OrthoDB" id="2959414at2"/>
<dbReference type="Proteomes" id="UP000305539">
    <property type="component" value="Unassembled WGS sequence"/>
</dbReference>
<dbReference type="InterPro" id="IPR010982">
    <property type="entry name" value="Lambda_DNA-bd_dom_sf"/>
</dbReference>
<gene>
    <name evidence="2" type="ORF">FAZ69_27065</name>
</gene>
<dbReference type="Pfam" id="PF17765">
    <property type="entry name" value="MLTR_LBD"/>
    <property type="match status" value="1"/>
</dbReference>
<comment type="caution">
    <text evidence="2">The sequence shown here is derived from an EMBL/GenBank/DDBJ whole genome shotgun (WGS) entry which is preliminary data.</text>
</comment>
<dbReference type="InterPro" id="IPR001387">
    <property type="entry name" value="Cro/C1-type_HTH"/>
</dbReference>
<name>A0A4V5PKT1_9BURK</name>
<sequence length="285" mass="31806">MARTRLNQKAPAGDLRSMLRYWREARGVSQLDLSLETGVSQRHLSFIESGRSVPGRETLTIIVQALDIPLRERNAVFLAAGYAPVYSEAPWNAQEMRSIAHALERILRQHDPFPAFVMDRHWNVLMTNESAPRFFNCFIDMAARTGPRNVLHLMFDPDGMRPFVADWKRVAGSLIQRVHREAVGRVIDDDTRALLDALRAYPDVADVDASWISGEPAGSAPTFPVIPIGFRHEGNVLNYFSMITSVAAPHGVAAQELRIESMFPADEETEARHMALLGAFQTSAG</sequence>
<dbReference type="SMART" id="SM00530">
    <property type="entry name" value="HTH_XRE"/>
    <property type="match status" value="1"/>
</dbReference>
<dbReference type="Pfam" id="PF01381">
    <property type="entry name" value="HTH_3"/>
    <property type="match status" value="1"/>
</dbReference>
<proteinExistence type="predicted"/>
<protein>
    <submittedName>
        <fullName evidence="2">Helix-turn-helix transcriptional regulator</fullName>
    </submittedName>
</protein>
<dbReference type="Gene3D" id="1.10.260.40">
    <property type="entry name" value="lambda repressor-like DNA-binding domains"/>
    <property type="match status" value="1"/>
</dbReference>
<dbReference type="CDD" id="cd00093">
    <property type="entry name" value="HTH_XRE"/>
    <property type="match status" value="1"/>
</dbReference>
<dbReference type="AlphaFoldDB" id="A0A4V5PKT1"/>
<accession>A0A4V5PKT1</accession>
<evidence type="ECO:0000259" key="1">
    <source>
        <dbReference type="PROSITE" id="PS50943"/>
    </source>
</evidence>
<evidence type="ECO:0000313" key="3">
    <source>
        <dbReference type="Proteomes" id="UP000305539"/>
    </source>
</evidence>
<dbReference type="Gene3D" id="3.30.450.180">
    <property type="match status" value="1"/>
</dbReference>
<keyword evidence="3" id="KW-1185">Reference proteome</keyword>
<feature type="domain" description="HTH cro/C1-type" evidence="1">
    <location>
        <begin position="19"/>
        <end position="73"/>
    </location>
</feature>
<dbReference type="PANTHER" id="PTHR35010">
    <property type="entry name" value="BLL4672 PROTEIN-RELATED"/>
    <property type="match status" value="1"/>
</dbReference>
<dbReference type="PROSITE" id="PS50943">
    <property type="entry name" value="HTH_CROC1"/>
    <property type="match status" value="1"/>
</dbReference>
<organism evidence="2 3">
    <name type="scientific">Trinickia terrae</name>
    <dbReference type="NCBI Taxonomy" id="2571161"/>
    <lineage>
        <taxon>Bacteria</taxon>
        <taxon>Pseudomonadati</taxon>
        <taxon>Pseudomonadota</taxon>
        <taxon>Betaproteobacteria</taxon>
        <taxon>Burkholderiales</taxon>
        <taxon>Burkholderiaceae</taxon>
        <taxon>Trinickia</taxon>
    </lineage>
</organism>
<dbReference type="SUPFAM" id="SSF47413">
    <property type="entry name" value="lambda repressor-like DNA-binding domains"/>
    <property type="match status" value="1"/>
</dbReference>
<dbReference type="InterPro" id="IPR041413">
    <property type="entry name" value="MLTR_LBD"/>
</dbReference>
<dbReference type="EMBL" id="SWJE01000017">
    <property type="protein sequence ID" value="TKC81630.1"/>
    <property type="molecule type" value="Genomic_DNA"/>
</dbReference>
<dbReference type="GO" id="GO:0003677">
    <property type="term" value="F:DNA binding"/>
    <property type="evidence" value="ECO:0007669"/>
    <property type="project" value="InterPro"/>
</dbReference>
<dbReference type="PANTHER" id="PTHR35010:SF4">
    <property type="entry name" value="BLL5781 PROTEIN"/>
    <property type="match status" value="1"/>
</dbReference>